<gene>
    <name evidence="1" type="ordered locus">Desac_0730</name>
</gene>
<dbReference type="AlphaFoldDB" id="F2NF55"/>
<dbReference type="KEGG" id="dao:Desac_0730"/>
<dbReference type="Proteomes" id="UP000000483">
    <property type="component" value="Chromosome"/>
</dbReference>
<sequence>MFSRLLRYNGHYDADLEVGATGLLVQRTLHGKTL</sequence>
<proteinExistence type="predicted"/>
<dbReference type="STRING" id="880072.Desac_0730"/>
<evidence type="ECO:0000313" key="1">
    <source>
        <dbReference type="EMBL" id="AEB08610.1"/>
    </source>
</evidence>
<reference evidence="1 2" key="1">
    <citation type="journal article" date="2011" name="Stand. Genomic Sci.">
        <title>Complete genome sequence of the acetate-degrading sulfate reducer Desulfobacca acetoxidans type strain (ASRB2).</title>
        <authorList>
            <person name="Goker M."/>
            <person name="Teshima H."/>
            <person name="Lapidus A."/>
            <person name="Nolan M."/>
            <person name="Lucas S."/>
            <person name="Hammon N."/>
            <person name="Deshpande S."/>
            <person name="Cheng J.F."/>
            <person name="Tapia R."/>
            <person name="Han C."/>
            <person name="Goodwin L."/>
            <person name="Pitluck S."/>
            <person name="Huntemann M."/>
            <person name="Liolios K."/>
            <person name="Ivanova N."/>
            <person name="Pagani I."/>
            <person name="Mavromatis K."/>
            <person name="Ovchinikova G."/>
            <person name="Pati A."/>
            <person name="Chen A."/>
            <person name="Palaniappan K."/>
            <person name="Land M."/>
            <person name="Hauser L."/>
            <person name="Brambilla E.M."/>
            <person name="Rohde M."/>
            <person name="Spring S."/>
            <person name="Detter J.C."/>
            <person name="Woyke T."/>
            <person name="Bristow J."/>
            <person name="Eisen J.A."/>
            <person name="Markowitz V."/>
            <person name="Hugenholtz P."/>
            <person name="Kyrpides N.C."/>
            <person name="Klenk H.P."/>
        </authorList>
    </citation>
    <scope>NUCLEOTIDE SEQUENCE [LARGE SCALE GENOMIC DNA]</scope>
    <source>
        <strain evidence="2">ATCC 700848 / DSM 11109 / ASRB2</strain>
    </source>
</reference>
<keyword evidence="2" id="KW-1185">Reference proteome</keyword>
<reference evidence="2" key="2">
    <citation type="submission" date="2011-03" db="EMBL/GenBank/DDBJ databases">
        <title>The complete genome of Desulfobacca acetoxidans DSM 11109.</title>
        <authorList>
            <consortium name="US DOE Joint Genome Institute (JGI-PGF)"/>
            <person name="Lucas S."/>
            <person name="Copeland A."/>
            <person name="Lapidus A."/>
            <person name="Bruce D."/>
            <person name="Goodwin L."/>
            <person name="Pitluck S."/>
            <person name="Peters L."/>
            <person name="Kyrpides N."/>
            <person name="Mavromatis K."/>
            <person name="Ivanova N."/>
            <person name="Ovchinnikova G."/>
            <person name="Teshima H."/>
            <person name="Detter J.C."/>
            <person name="Han C."/>
            <person name="Land M."/>
            <person name="Hauser L."/>
            <person name="Markowitz V."/>
            <person name="Cheng J.-F."/>
            <person name="Hugenholtz P."/>
            <person name="Woyke T."/>
            <person name="Wu D."/>
            <person name="Spring S."/>
            <person name="Schueler E."/>
            <person name="Brambilla E."/>
            <person name="Klenk H.-P."/>
            <person name="Eisen J.A."/>
        </authorList>
    </citation>
    <scope>NUCLEOTIDE SEQUENCE [LARGE SCALE GENOMIC DNA]</scope>
    <source>
        <strain evidence="2">ATCC 700848 / DSM 11109 / ASRB2</strain>
    </source>
</reference>
<dbReference type="EMBL" id="CP002629">
    <property type="protein sequence ID" value="AEB08610.1"/>
    <property type="molecule type" value="Genomic_DNA"/>
</dbReference>
<evidence type="ECO:0000313" key="2">
    <source>
        <dbReference type="Proteomes" id="UP000000483"/>
    </source>
</evidence>
<organism evidence="1 2">
    <name type="scientific">Desulfobacca acetoxidans (strain ATCC 700848 / DSM 11109 / ASRB2)</name>
    <dbReference type="NCBI Taxonomy" id="880072"/>
    <lineage>
        <taxon>Bacteria</taxon>
        <taxon>Pseudomonadati</taxon>
        <taxon>Thermodesulfobacteriota</taxon>
        <taxon>Desulfobaccia</taxon>
        <taxon>Desulfobaccales</taxon>
        <taxon>Desulfobaccaceae</taxon>
        <taxon>Desulfobacca</taxon>
    </lineage>
</organism>
<name>F2NF55_DESAR</name>
<protein>
    <submittedName>
        <fullName evidence="1">Uncharacterized protein</fullName>
    </submittedName>
</protein>
<accession>F2NF55</accession>
<dbReference type="HOGENOM" id="CLU_3373381_0_0_7"/>